<gene>
    <name evidence="1" type="ORF">HPULCUR_010927</name>
</gene>
<keyword evidence="2" id="KW-1185">Reference proteome</keyword>
<evidence type="ECO:0000313" key="1">
    <source>
        <dbReference type="EMBL" id="GAA5805411.1"/>
    </source>
</evidence>
<protein>
    <submittedName>
        <fullName evidence="1">Uncharacterized protein</fullName>
    </submittedName>
</protein>
<name>A0ABP9YEN2_9FUNG</name>
<accession>A0ABP9YEN2</accession>
<proteinExistence type="predicted"/>
<comment type="caution">
    <text evidence="1">The sequence shown here is derived from an EMBL/GenBank/DDBJ whole genome shotgun (WGS) entry which is preliminary data.</text>
</comment>
<evidence type="ECO:0000313" key="2">
    <source>
        <dbReference type="Proteomes" id="UP001476247"/>
    </source>
</evidence>
<reference evidence="1 2" key="1">
    <citation type="submission" date="2024-04" db="EMBL/GenBank/DDBJ databases">
        <title>genome sequences of Mucor flavus KT1a and Helicostylum pulchrum KT1b strains isolation_sourced from the surface of a dry-aged beef.</title>
        <authorList>
            <person name="Toyotome T."/>
            <person name="Hosono M."/>
            <person name="Torimaru M."/>
            <person name="Fukuda K."/>
            <person name="Mikami N."/>
        </authorList>
    </citation>
    <scope>NUCLEOTIDE SEQUENCE [LARGE SCALE GENOMIC DNA]</scope>
    <source>
        <strain evidence="1 2">KT1b</strain>
    </source>
</reference>
<dbReference type="EMBL" id="BAABUJ010000045">
    <property type="protein sequence ID" value="GAA5805411.1"/>
    <property type="molecule type" value="Genomic_DNA"/>
</dbReference>
<organism evidence="1 2">
    <name type="scientific">Helicostylum pulchrum</name>
    <dbReference type="NCBI Taxonomy" id="562976"/>
    <lineage>
        <taxon>Eukaryota</taxon>
        <taxon>Fungi</taxon>
        <taxon>Fungi incertae sedis</taxon>
        <taxon>Mucoromycota</taxon>
        <taxon>Mucoromycotina</taxon>
        <taxon>Mucoromycetes</taxon>
        <taxon>Mucorales</taxon>
        <taxon>Mucorineae</taxon>
        <taxon>Mucoraceae</taxon>
        <taxon>Helicostylum</taxon>
    </lineage>
</organism>
<sequence length="129" mass="14722">MNEGLNSSDQANCNINFLQMEHIIPAKNLVYLVATHLRNTEIVSLKAKDWSSEYNSPVIDLTRFKKLKSFIYTSTDKCFTEENKFVLIKYTNGTEHRVLEYGETMVTDGRSFTVLCDISVSLISATRKS</sequence>
<dbReference type="Proteomes" id="UP001476247">
    <property type="component" value="Unassembled WGS sequence"/>
</dbReference>